<sequence length="113" mass="12894">MHAQVSSLYYKAKRKRPRWLRDKVLASKSDSPEDPSRIGPVARYVIRRGYTSNVYPLVWCNTTHPDPAYPTGFKALKSRRGRELTSSRTQAPLAFIKNLSSYIHTTPRNMGGN</sequence>
<evidence type="ECO:0000313" key="2">
    <source>
        <dbReference type="Proteomes" id="UP000499080"/>
    </source>
</evidence>
<protein>
    <submittedName>
        <fullName evidence="1">Uncharacterized protein</fullName>
    </submittedName>
</protein>
<organism evidence="1 2">
    <name type="scientific">Araneus ventricosus</name>
    <name type="common">Orbweaver spider</name>
    <name type="synonym">Epeira ventricosa</name>
    <dbReference type="NCBI Taxonomy" id="182803"/>
    <lineage>
        <taxon>Eukaryota</taxon>
        <taxon>Metazoa</taxon>
        <taxon>Ecdysozoa</taxon>
        <taxon>Arthropoda</taxon>
        <taxon>Chelicerata</taxon>
        <taxon>Arachnida</taxon>
        <taxon>Araneae</taxon>
        <taxon>Araneomorphae</taxon>
        <taxon>Entelegynae</taxon>
        <taxon>Araneoidea</taxon>
        <taxon>Araneidae</taxon>
        <taxon>Araneus</taxon>
    </lineage>
</organism>
<dbReference type="AlphaFoldDB" id="A0A4Y2V7R3"/>
<accession>A0A4Y2V7R3</accession>
<keyword evidence="2" id="KW-1185">Reference proteome</keyword>
<reference evidence="1 2" key="1">
    <citation type="journal article" date="2019" name="Sci. Rep.">
        <title>Orb-weaving spider Araneus ventricosus genome elucidates the spidroin gene catalogue.</title>
        <authorList>
            <person name="Kono N."/>
            <person name="Nakamura H."/>
            <person name="Ohtoshi R."/>
            <person name="Moran D.A.P."/>
            <person name="Shinohara A."/>
            <person name="Yoshida Y."/>
            <person name="Fujiwara M."/>
            <person name="Mori M."/>
            <person name="Tomita M."/>
            <person name="Arakawa K."/>
        </authorList>
    </citation>
    <scope>NUCLEOTIDE SEQUENCE [LARGE SCALE GENOMIC DNA]</scope>
</reference>
<name>A0A4Y2V7R3_ARAVE</name>
<proteinExistence type="predicted"/>
<gene>
    <name evidence="1" type="ORF">AVEN_114149_1</name>
</gene>
<evidence type="ECO:0000313" key="1">
    <source>
        <dbReference type="EMBL" id="GBO21335.1"/>
    </source>
</evidence>
<dbReference type="EMBL" id="BGPR01044542">
    <property type="protein sequence ID" value="GBO21335.1"/>
    <property type="molecule type" value="Genomic_DNA"/>
</dbReference>
<comment type="caution">
    <text evidence="1">The sequence shown here is derived from an EMBL/GenBank/DDBJ whole genome shotgun (WGS) entry which is preliminary data.</text>
</comment>
<dbReference type="Proteomes" id="UP000499080">
    <property type="component" value="Unassembled WGS sequence"/>
</dbReference>